<dbReference type="EMBL" id="MPDK01000002">
    <property type="protein sequence ID" value="PWI58813.1"/>
    <property type="molecule type" value="Genomic_DNA"/>
</dbReference>
<evidence type="ECO:0000259" key="4">
    <source>
        <dbReference type="PROSITE" id="PS00662"/>
    </source>
</evidence>
<evidence type="ECO:0000256" key="3">
    <source>
        <dbReference type="ARBA" id="ARBA00022840"/>
    </source>
</evidence>
<dbReference type="GO" id="GO:0005886">
    <property type="term" value="C:plasma membrane"/>
    <property type="evidence" value="ECO:0007669"/>
    <property type="project" value="TreeGrafter"/>
</dbReference>
<dbReference type="InterPro" id="IPR001482">
    <property type="entry name" value="T2SS/T4SS_dom"/>
</dbReference>
<keyword evidence="6" id="KW-1185">Reference proteome</keyword>
<keyword evidence="3" id="KW-0067">ATP-binding</keyword>
<keyword evidence="2" id="KW-0547">Nucleotide-binding</keyword>
<dbReference type="PROSITE" id="PS00662">
    <property type="entry name" value="T2SP_E"/>
    <property type="match status" value="1"/>
</dbReference>
<comment type="similarity">
    <text evidence="1">Belongs to the GSP E family.</text>
</comment>
<evidence type="ECO:0000256" key="2">
    <source>
        <dbReference type="ARBA" id="ARBA00022741"/>
    </source>
</evidence>
<accession>A0A2U3DC02</accession>
<reference evidence="5 6" key="1">
    <citation type="submission" date="2016-11" db="EMBL/GenBank/DDBJ databases">
        <title>Comparative genomics of Acidibacillus ferroxidans species.</title>
        <authorList>
            <person name="Oliveira G."/>
            <person name="Nunes G."/>
            <person name="Oliveira R."/>
            <person name="Araujo F."/>
            <person name="Salim A."/>
            <person name="Scholte L."/>
            <person name="Morais D."/>
            <person name="Nancucheo I."/>
            <person name="Johnson D.B."/>
            <person name="Grail B."/>
            <person name="Bittencourt J."/>
            <person name="Valadares R."/>
        </authorList>
    </citation>
    <scope>NUCLEOTIDE SEQUENCE [LARGE SCALE GENOMIC DNA]</scope>
    <source>
        <strain evidence="5 6">Y002</strain>
    </source>
</reference>
<dbReference type="AlphaFoldDB" id="A0A2U3DC02"/>
<dbReference type="Pfam" id="PF00437">
    <property type="entry name" value="T2SSE"/>
    <property type="match status" value="1"/>
</dbReference>
<dbReference type="Proteomes" id="UP000245380">
    <property type="component" value="Unassembled WGS sequence"/>
</dbReference>
<feature type="domain" description="Bacterial type II secretion system protein E" evidence="4">
    <location>
        <begin position="206"/>
        <end position="220"/>
    </location>
</feature>
<dbReference type="PANTHER" id="PTHR30258">
    <property type="entry name" value="TYPE II SECRETION SYSTEM PROTEIN GSPE-RELATED"/>
    <property type="match status" value="1"/>
</dbReference>
<evidence type="ECO:0000313" key="6">
    <source>
        <dbReference type="Proteomes" id="UP000245380"/>
    </source>
</evidence>
<dbReference type="InterPro" id="IPR027417">
    <property type="entry name" value="P-loop_NTPase"/>
</dbReference>
<organism evidence="5 6">
    <name type="scientific">Sulfoacidibacillus thermotolerans</name>
    <name type="common">Acidibacillus sulfuroxidans</name>
    <dbReference type="NCBI Taxonomy" id="1765684"/>
    <lineage>
        <taxon>Bacteria</taxon>
        <taxon>Bacillati</taxon>
        <taxon>Bacillota</taxon>
        <taxon>Bacilli</taxon>
        <taxon>Bacillales</taxon>
        <taxon>Alicyclobacillaceae</taxon>
        <taxon>Sulfoacidibacillus</taxon>
    </lineage>
</organism>
<dbReference type="SUPFAM" id="SSF52540">
    <property type="entry name" value="P-loop containing nucleoside triphosphate hydrolases"/>
    <property type="match status" value="1"/>
</dbReference>
<dbReference type="RefSeq" id="WP_181362821.1">
    <property type="nucleotide sequence ID" value="NZ_MPDK01000002.1"/>
</dbReference>
<comment type="caution">
    <text evidence="5">The sequence shown here is derived from an EMBL/GenBank/DDBJ whole genome shotgun (WGS) entry which is preliminary data.</text>
</comment>
<dbReference type="Gene3D" id="3.40.50.300">
    <property type="entry name" value="P-loop containing nucleotide triphosphate hydrolases"/>
    <property type="match status" value="1"/>
</dbReference>
<name>A0A2U3DC02_SULT2</name>
<dbReference type="GO" id="GO:0016887">
    <property type="term" value="F:ATP hydrolysis activity"/>
    <property type="evidence" value="ECO:0007669"/>
    <property type="project" value="TreeGrafter"/>
</dbReference>
<evidence type="ECO:0000256" key="1">
    <source>
        <dbReference type="ARBA" id="ARBA00006611"/>
    </source>
</evidence>
<dbReference type="GO" id="GO:0005524">
    <property type="term" value="F:ATP binding"/>
    <property type="evidence" value="ECO:0007669"/>
    <property type="project" value="UniProtKB-KW"/>
</dbReference>
<dbReference type="PANTHER" id="PTHR30258:SF3">
    <property type="entry name" value="SLL1921 PROTEIN"/>
    <property type="match status" value="1"/>
</dbReference>
<dbReference type="CDD" id="cd01129">
    <property type="entry name" value="PulE-GspE-like"/>
    <property type="match status" value="1"/>
</dbReference>
<gene>
    <name evidence="5" type="ORF">BM613_01600</name>
</gene>
<proteinExistence type="inferred from homology"/>
<protein>
    <recommendedName>
        <fullName evidence="4">Bacterial type II secretion system protein E domain-containing protein</fullName>
    </recommendedName>
</protein>
<sequence length="355" mass="39345">MSTGEYVDELIALAIRLQASDIHFDPFEERFLVRLRIHGRLVDIDQISGYEKWIHRQAVTRLKVLAKLSLVETRRPQDGYLHMKGNFGSCDLRISTLPTIQGERAVVRLIPGEVPDQTYVALGMTPLQAAQLQSVVNENAGMIVVTGRVGVGKSTTLHAVLADRSNCGNSILTIEDPVERRVSGYQQVEVDERIGLTFAQGLRAALRQDPDVLMVGEIRDEATAKIAVRAALTGHLLLSTMHAELGPQVVYRLIEFGIPIEYIRQVLKLVIWQTLHPIDCTICAGAGCSACKTLGVTGRKAEFSLFPSESIADFLCQPISHDVFKTPYTHEFSEIGGHADAKERSHVSRDRELTR</sequence>
<evidence type="ECO:0000313" key="5">
    <source>
        <dbReference type="EMBL" id="PWI58813.1"/>
    </source>
</evidence>
<dbReference type="Gene3D" id="3.30.450.90">
    <property type="match status" value="1"/>
</dbReference>